<dbReference type="AlphaFoldDB" id="A0A1G9UCK9"/>
<dbReference type="SUPFAM" id="SSF103473">
    <property type="entry name" value="MFS general substrate transporter"/>
    <property type="match status" value="1"/>
</dbReference>
<feature type="transmembrane region" description="Helical" evidence="1">
    <location>
        <begin position="287"/>
        <end position="308"/>
    </location>
</feature>
<gene>
    <name evidence="2" type="ORF">SAMN05421869_14810</name>
</gene>
<keyword evidence="1" id="KW-0472">Membrane</keyword>
<name>A0A1G9UCK9_9ACTN</name>
<reference evidence="2 3" key="1">
    <citation type="submission" date="2016-10" db="EMBL/GenBank/DDBJ databases">
        <authorList>
            <person name="de Groot N.N."/>
        </authorList>
    </citation>
    <scope>NUCLEOTIDE SEQUENCE [LARGE SCALE GENOMIC DNA]</scope>
    <source>
        <strain evidence="2 3">CGMCC 4.6533</strain>
    </source>
</reference>
<feature type="transmembrane region" description="Helical" evidence="1">
    <location>
        <begin position="215"/>
        <end position="236"/>
    </location>
</feature>
<feature type="transmembrane region" description="Helical" evidence="1">
    <location>
        <begin position="248"/>
        <end position="267"/>
    </location>
</feature>
<accession>A0A1G9UCK9</accession>
<dbReference type="Pfam" id="PF07690">
    <property type="entry name" value="MFS_1"/>
    <property type="match status" value="1"/>
</dbReference>
<organism evidence="2 3">
    <name type="scientific">Nonomuraea jiangxiensis</name>
    <dbReference type="NCBI Taxonomy" id="633440"/>
    <lineage>
        <taxon>Bacteria</taxon>
        <taxon>Bacillati</taxon>
        <taxon>Actinomycetota</taxon>
        <taxon>Actinomycetes</taxon>
        <taxon>Streptosporangiales</taxon>
        <taxon>Streptosporangiaceae</taxon>
        <taxon>Nonomuraea</taxon>
    </lineage>
</organism>
<keyword evidence="3" id="KW-1185">Reference proteome</keyword>
<evidence type="ECO:0000256" key="1">
    <source>
        <dbReference type="SAM" id="Phobius"/>
    </source>
</evidence>
<keyword evidence="1" id="KW-0812">Transmembrane</keyword>
<dbReference type="RefSeq" id="WP_090946964.1">
    <property type="nucleotide sequence ID" value="NZ_FNDJ01000048.1"/>
</dbReference>
<dbReference type="PANTHER" id="PTHR23520:SF5">
    <property type="entry name" value="TRANSPORTER, PUTATIVE (AFU_ORTHOLOGUE AFUA_3G04000)-RELATED"/>
    <property type="match status" value="1"/>
</dbReference>
<dbReference type="EMBL" id="FNDJ01000048">
    <property type="protein sequence ID" value="SDM57670.1"/>
    <property type="molecule type" value="Genomic_DNA"/>
</dbReference>
<dbReference type="InterPro" id="IPR036259">
    <property type="entry name" value="MFS_trans_sf"/>
</dbReference>
<keyword evidence="1" id="KW-1133">Transmembrane helix</keyword>
<sequence length="401" mass="41406">MSAAPDRTVGVLLTSQALRGLGYGVAAVQLGALMGSDGLSATEVGLVLAAILVGSFLASLVLARWGDRLGRRRAYAGLYAALFLCGLVIATGLPWWLLAVAAFSGAMSVEVIESGPFTTLEQVMLADTGRPHKQIVRGFGLYNAIAAVAGTLGALLGSLPADRGLLGGILAGTAAGGMLLTLRLPATLEAPAPALAPGLPQSRILARSRGPVARLAGLFATDSLAGGFVIQAYVGYWLAVRFEATTHTIGITFAVAGILQTSSLLAAPRVANRIGLLPTMVFTHLPANVMLAAVPFAPSLPLAIALLLGRACLSSMDVPARQAYVMAMVPPEERTAAAAITNTARYLTRPLGPALAGALQSVSLAAPFLLAGVTKIGYDLALWRTFRHRQLPTDPPPDRAH</sequence>
<dbReference type="Proteomes" id="UP000199202">
    <property type="component" value="Unassembled WGS sequence"/>
</dbReference>
<dbReference type="OrthoDB" id="189258at2"/>
<dbReference type="GO" id="GO:0022857">
    <property type="term" value="F:transmembrane transporter activity"/>
    <property type="evidence" value="ECO:0007669"/>
    <property type="project" value="InterPro"/>
</dbReference>
<dbReference type="InterPro" id="IPR011701">
    <property type="entry name" value="MFS"/>
</dbReference>
<dbReference type="STRING" id="633440.SAMN05421869_14810"/>
<proteinExistence type="predicted"/>
<feature type="transmembrane region" description="Helical" evidence="1">
    <location>
        <begin position="44"/>
        <end position="63"/>
    </location>
</feature>
<evidence type="ECO:0000313" key="2">
    <source>
        <dbReference type="EMBL" id="SDM57670.1"/>
    </source>
</evidence>
<protein>
    <submittedName>
        <fullName evidence="2">Predicted arabinose efflux permease, MFS family</fullName>
    </submittedName>
</protein>
<feature type="transmembrane region" description="Helical" evidence="1">
    <location>
        <begin position="164"/>
        <end position="182"/>
    </location>
</feature>
<evidence type="ECO:0000313" key="3">
    <source>
        <dbReference type="Proteomes" id="UP000199202"/>
    </source>
</evidence>
<dbReference type="PANTHER" id="PTHR23520">
    <property type="entry name" value="TRANSPORTER, PUTATIVE (AFU_ORTHOLOGUE AFUA_3G04000)-RELATED"/>
    <property type="match status" value="1"/>
</dbReference>
<feature type="transmembrane region" description="Helical" evidence="1">
    <location>
        <begin position="75"/>
        <end position="97"/>
    </location>
</feature>
<feature type="transmembrane region" description="Helical" evidence="1">
    <location>
        <begin position="139"/>
        <end position="157"/>
    </location>
</feature>
<dbReference type="Gene3D" id="1.20.1250.20">
    <property type="entry name" value="MFS general substrate transporter like domains"/>
    <property type="match status" value="1"/>
</dbReference>